<evidence type="ECO:0000256" key="1">
    <source>
        <dbReference type="ARBA" id="ARBA00012247"/>
    </source>
</evidence>
<dbReference type="PANTHER" id="PTHR43620">
    <property type="entry name" value="GLYCEROPHOSPHORYL DIESTER PHOSPHODIESTERASE"/>
    <property type="match status" value="1"/>
</dbReference>
<protein>
    <recommendedName>
        <fullName evidence="1">glycerophosphodiester phosphodiesterase</fullName>
        <ecNumber evidence="1">3.1.4.46</ecNumber>
    </recommendedName>
</protein>
<dbReference type="SUPFAM" id="SSF51695">
    <property type="entry name" value="PLC-like phosphodiesterases"/>
    <property type="match status" value="2"/>
</dbReference>
<sequence>MIRILLLFALMVNSSLARNQLQQSEPQAPIKQWLTLSGGPPLVIARGGFSGLFPESSIYANDIVKQLNHTKMALSCNLQLTKDGIGICLSDIRLDSSTNIGTVFPNDLNTYNVNGQQVKGWFAVDFTSDVILKNVSLVQSIPTRTNVFDGRLPVSTVKDVAGVKPPVFWLNVQYDVFYTEHNLSVSMYLEHERRVMGIDYISSPELGFLMRMRGKVNKAETKLVFEFLDPDVVEPTTKQKYSAILNNLSAIKLFVSGILVPKEYIWPVDANKYLGKPTTLVADAHKLGLEVYASGFANDMPGSYNYSYDPTTEYLQFIDNPDFSVDGLLTDFSPTASTAIACFASDENTKPKKGKALIITHNGASGVFPGCTDLAYEQAANDGADIIDCSVQMSKDGVAFCLDSVDLTRVTTAMPAFMSRSSSVPEVQKDRGIFSFDLTWSEIKTLMPQMESPFDQTAGFQRNPEAKNKGKFMTLVEFLDFARANAVSGILINIENAAYLASNKGLDMVGSITKALSNATFDQQLTQLVLIQSDDSSVLSKFQGVPAYKRLLHISKPIGDAPEPTVNEIKKLADGVVIARPSLISVENGFTKAQTKVLDEMRAAKISVYVYVLRNEFVALPFDYFADPTRELATYVAALEVDGVITEFPGTASQYMRSPCVDLNGQIAVLPAEPGALLKQASSVALALPPVIPPNPPLQVADVVDPPLPAVTNISSSTASSGSSHVYLQLLQVAWQLLPTLVCLAVITASNFLSSYSSGC</sequence>
<dbReference type="EMBL" id="JBBPBM010000043">
    <property type="protein sequence ID" value="KAK8523405.1"/>
    <property type="molecule type" value="Genomic_DNA"/>
</dbReference>
<organism evidence="8 9">
    <name type="scientific">Hibiscus sabdariffa</name>
    <name type="common">roselle</name>
    <dbReference type="NCBI Taxonomy" id="183260"/>
    <lineage>
        <taxon>Eukaryota</taxon>
        <taxon>Viridiplantae</taxon>
        <taxon>Streptophyta</taxon>
        <taxon>Embryophyta</taxon>
        <taxon>Tracheophyta</taxon>
        <taxon>Spermatophyta</taxon>
        <taxon>Magnoliopsida</taxon>
        <taxon>eudicotyledons</taxon>
        <taxon>Gunneridae</taxon>
        <taxon>Pentapetalae</taxon>
        <taxon>rosids</taxon>
        <taxon>malvids</taxon>
        <taxon>Malvales</taxon>
        <taxon>Malvaceae</taxon>
        <taxon>Malvoideae</taxon>
        <taxon>Hibiscus</taxon>
    </lineage>
</organism>
<feature type="domain" description="GP-PDE" evidence="7">
    <location>
        <begin position="356"/>
        <end position="656"/>
    </location>
</feature>
<proteinExistence type="predicted"/>
<dbReference type="PANTHER" id="PTHR43620:SF44">
    <property type="entry name" value="GLYCEROPHOSPHODIESTER PHOSPHODIESTERASE GDPDL6-RELATED"/>
    <property type="match status" value="1"/>
</dbReference>
<reference evidence="8 9" key="1">
    <citation type="journal article" date="2024" name="G3 (Bethesda)">
        <title>Genome assembly of Hibiscus sabdariffa L. provides insights into metabolisms of medicinal natural products.</title>
        <authorList>
            <person name="Kim T."/>
        </authorList>
    </citation>
    <scope>NUCLEOTIDE SEQUENCE [LARGE SCALE GENOMIC DNA]</scope>
    <source>
        <strain evidence="8">TK-2024</strain>
        <tissue evidence="8">Old leaves</tissue>
    </source>
</reference>
<evidence type="ECO:0000259" key="7">
    <source>
        <dbReference type="PROSITE" id="PS51704"/>
    </source>
</evidence>
<keyword evidence="2 6" id="KW-0732">Signal</keyword>
<evidence type="ECO:0000256" key="3">
    <source>
        <dbReference type="ARBA" id="ARBA00022798"/>
    </source>
</evidence>
<comment type="caution">
    <text evidence="8">The sequence shown here is derived from an EMBL/GenBank/DDBJ whole genome shotgun (WGS) entry which is preliminary data.</text>
</comment>
<evidence type="ECO:0000256" key="4">
    <source>
        <dbReference type="ARBA" id="ARBA00022801"/>
    </source>
</evidence>
<evidence type="ECO:0000256" key="6">
    <source>
        <dbReference type="SAM" id="SignalP"/>
    </source>
</evidence>
<gene>
    <name evidence="8" type="ORF">V6N12_047925</name>
</gene>
<dbReference type="Proteomes" id="UP001472677">
    <property type="component" value="Unassembled WGS sequence"/>
</dbReference>
<dbReference type="InterPro" id="IPR030395">
    <property type="entry name" value="GP_PDE_dom"/>
</dbReference>
<accession>A0ABR2CUE3</accession>
<feature type="domain" description="GP-PDE" evidence="7">
    <location>
        <begin position="41"/>
        <end position="340"/>
    </location>
</feature>
<feature type="chain" id="PRO_5045243129" description="glycerophosphodiester phosphodiesterase" evidence="6">
    <location>
        <begin position="18"/>
        <end position="760"/>
    </location>
</feature>
<keyword evidence="3" id="KW-0319">Glycerol metabolism</keyword>
<evidence type="ECO:0000256" key="2">
    <source>
        <dbReference type="ARBA" id="ARBA00022729"/>
    </source>
</evidence>
<evidence type="ECO:0000313" key="8">
    <source>
        <dbReference type="EMBL" id="KAK8523405.1"/>
    </source>
</evidence>
<name>A0ABR2CUE3_9ROSI</name>
<dbReference type="Pfam" id="PF03009">
    <property type="entry name" value="GDPD"/>
    <property type="match status" value="2"/>
</dbReference>
<comment type="catalytic activity">
    <reaction evidence="5">
        <text>a sn-glycero-3-phosphodiester + H2O = an alcohol + sn-glycerol 3-phosphate + H(+)</text>
        <dbReference type="Rhea" id="RHEA:12969"/>
        <dbReference type="ChEBI" id="CHEBI:15377"/>
        <dbReference type="ChEBI" id="CHEBI:15378"/>
        <dbReference type="ChEBI" id="CHEBI:30879"/>
        <dbReference type="ChEBI" id="CHEBI:57597"/>
        <dbReference type="ChEBI" id="CHEBI:83408"/>
        <dbReference type="EC" id="3.1.4.46"/>
    </reaction>
</comment>
<evidence type="ECO:0000256" key="5">
    <source>
        <dbReference type="ARBA" id="ARBA00047512"/>
    </source>
</evidence>
<evidence type="ECO:0000313" key="9">
    <source>
        <dbReference type="Proteomes" id="UP001472677"/>
    </source>
</evidence>
<dbReference type="CDD" id="cd08604">
    <property type="entry name" value="GDPD_SHV3_repeat_2"/>
    <property type="match status" value="1"/>
</dbReference>
<dbReference type="Gene3D" id="3.20.20.190">
    <property type="entry name" value="Phosphatidylinositol (PI) phosphodiesterase"/>
    <property type="match status" value="2"/>
</dbReference>
<dbReference type="InterPro" id="IPR017946">
    <property type="entry name" value="PLC-like_Pdiesterase_TIM-brl"/>
</dbReference>
<dbReference type="EC" id="3.1.4.46" evidence="1"/>
<keyword evidence="4" id="KW-0378">Hydrolase</keyword>
<dbReference type="CDD" id="cd08603">
    <property type="entry name" value="GDPD_SHV3_repeat_1"/>
    <property type="match status" value="1"/>
</dbReference>
<keyword evidence="9" id="KW-1185">Reference proteome</keyword>
<feature type="signal peptide" evidence="6">
    <location>
        <begin position="1"/>
        <end position="17"/>
    </location>
</feature>
<dbReference type="PROSITE" id="PS51704">
    <property type="entry name" value="GP_PDE"/>
    <property type="match status" value="2"/>
</dbReference>